<dbReference type="InterPro" id="IPR003870">
    <property type="entry name" value="DUF222"/>
</dbReference>
<sequence length="432" mass="47006">MLVDEVVQLGQEAAKLAAAPLWPLADDEITAGLAAAHRLEQVAVALQARLTHHADELGLTTRNGYRGTKAWLREQLLLDPSAARDLANRATVLARHPAVEQALIDGRVDVRQATEIAALTQTAADGLAELRQADPAILDPAAADEIVRQATTALIDWADRLPAYQLRHIGGRILAHVAPHVAERADQLALARQEDRAHQARGFTMSHPAAGLVRLSGMLGLEEAAVVQAALHPLCRPLPDDDRRPAQRRADALIDICRLALRTGELPESGGEPVQLTVAVKFDPLTRALGTAATDTGQRLSAAAARRFACDAKILPAVLGGEGQVLDLGRSHRLPTGPLRRALHLRDGGCTFPGCDRPPRWTDAHHLVSWMDGGPTCLENLVLLCRHHHRLIHHPTAGWQIRLDADQRPEFIPPVDVDPAQRPRRNLYHPRL</sequence>
<dbReference type="CDD" id="cd00085">
    <property type="entry name" value="HNHc"/>
    <property type="match status" value="1"/>
</dbReference>
<organism evidence="3 4">
    <name type="scientific">Paractinoplanes lichenicola</name>
    <dbReference type="NCBI Taxonomy" id="2802976"/>
    <lineage>
        <taxon>Bacteria</taxon>
        <taxon>Bacillati</taxon>
        <taxon>Actinomycetota</taxon>
        <taxon>Actinomycetes</taxon>
        <taxon>Micromonosporales</taxon>
        <taxon>Micromonosporaceae</taxon>
        <taxon>Paractinoplanes</taxon>
    </lineage>
</organism>
<dbReference type="EMBL" id="JAENHO010000004">
    <property type="protein sequence ID" value="MBL7255686.1"/>
    <property type="molecule type" value="Genomic_DNA"/>
</dbReference>
<dbReference type="Pfam" id="PF02720">
    <property type="entry name" value="DUF222"/>
    <property type="match status" value="1"/>
</dbReference>
<evidence type="ECO:0000313" key="4">
    <source>
        <dbReference type="Proteomes" id="UP000598996"/>
    </source>
</evidence>
<dbReference type="RefSeq" id="WP_202992199.1">
    <property type="nucleotide sequence ID" value="NZ_JAENHO010000004.1"/>
</dbReference>
<dbReference type="SMART" id="SM00507">
    <property type="entry name" value="HNHc"/>
    <property type="match status" value="1"/>
</dbReference>
<reference evidence="3 4" key="1">
    <citation type="submission" date="2021-01" db="EMBL/GenBank/DDBJ databases">
        <title>Actinoplanes sp. nov. LDG1-01 isolated from lichen.</title>
        <authorList>
            <person name="Saeng-In P."/>
            <person name="Phongsopitanun W."/>
            <person name="Kanchanasin P."/>
            <person name="Yuki M."/>
            <person name="Kudo T."/>
            <person name="Ohkuma M."/>
            <person name="Tanasupawat S."/>
        </authorList>
    </citation>
    <scope>NUCLEOTIDE SEQUENCE [LARGE SCALE GENOMIC DNA]</scope>
    <source>
        <strain evidence="3 4">LDG1-01</strain>
    </source>
</reference>
<comment type="caution">
    <text evidence="3">The sequence shown here is derived from an EMBL/GenBank/DDBJ whole genome shotgun (WGS) entry which is preliminary data.</text>
</comment>
<protein>
    <submittedName>
        <fullName evidence="3">DUF222 domain-containing protein</fullName>
    </submittedName>
</protein>
<keyword evidence="4" id="KW-1185">Reference proteome</keyword>
<feature type="domain" description="HNH nuclease" evidence="2">
    <location>
        <begin position="338"/>
        <end position="390"/>
    </location>
</feature>
<dbReference type="InterPro" id="IPR002711">
    <property type="entry name" value="HNH"/>
</dbReference>
<dbReference type="Gene3D" id="1.10.30.50">
    <property type="match status" value="1"/>
</dbReference>
<comment type="similarity">
    <text evidence="1">Belongs to the Rv1128c/1148c/1588c/1702c/1945/3466 family.</text>
</comment>
<evidence type="ECO:0000256" key="1">
    <source>
        <dbReference type="ARBA" id="ARBA00023450"/>
    </source>
</evidence>
<dbReference type="Proteomes" id="UP000598996">
    <property type="component" value="Unassembled WGS sequence"/>
</dbReference>
<gene>
    <name evidence="3" type="ORF">JKJ07_15385</name>
</gene>
<dbReference type="Pfam" id="PF01844">
    <property type="entry name" value="HNH"/>
    <property type="match status" value="1"/>
</dbReference>
<evidence type="ECO:0000313" key="3">
    <source>
        <dbReference type="EMBL" id="MBL7255686.1"/>
    </source>
</evidence>
<name>A0ABS1VLT0_9ACTN</name>
<proteinExistence type="inferred from homology"/>
<dbReference type="InterPro" id="IPR003615">
    <property type="entry name" value="HNH_nuc"/>
</dbReference>
<accession>A0ABS1VLT0</accession>
<evidence type="ECO:0000259" key="2">
    <source>
        <dbReference type="SMART" id="SM00507"/>
    </source>
</evidence>